<dbReference type="OrthoDB" id="2909885at2759"/>
<organism evidence="3 4">
    <name type="scientific">Hypsizygus marmoreus</name>
    <name type="common">White beech mushroom</name>
    <name type="synonym">Agaricus marmoreus</name>
    <dbReference type="NCBI Taxonomy" id="39966"/>
    <lineage>
        <taxon>Eukaryota</taxon>
        <taxon>Fungi</taxon>
        <taxon>Dikarya</taxon>
        <taxon>Basidiomycota</taxon>
        <taxon>Agaricomycotina</taxon>
        <taxon>Agaricomycetes</taxon>
        <taxon>Agaricomycetidae</taxon>
        <taxon>Agaricales</taxon>
        <taxon>Tricholomatineae</taxon>
        <taxon>Lyophyllaceae</taxon>
        <taxon>Hypsizygus</taxon>
    </lineage>
</organism>
<comment type="caution">
    <text evidence="3">The sequence shown here is derived from an EMBL/GenBank/DDBJ whole genome shotgun (WGS) entry which is preliminary data.</text>
</comment>
<accession>A0A369JGI6</accession>
<protein>
    <submittedName>
        <fullName evidence="3">Uncharacterized protein</fullName>
    </submittedName>
</protein>
<feature type="region of interest" description="Disordered" evidence="1">
    <location>
        <begin position="162"/>
        <end position="184"/>
    </location>
</feature>
<dbReference type="AlphaFoldDB" id="A0A369JGI6"/>
<name>A0A369JGI6_HYPMA</name>
<evidence type="ECO:0000256" key="1">
    <source>
        <dbReference type="SAM" id="MobiDB-lite"/>
    </source>
</evidence>
<dbReference type="SUPFAM" id="SSF52309">
    <property type="entry name" value="N-(deoxy)ribosyltransferase-like"/>
    <property type="match status" value="1"/>
</dbReference>
<proteinExistence type="predicted"/>
<keyword evidence="4" id="KW-1185">Reference proteome</keyword>
<feature type="chain" id="PRO_5016696987" evidence="2">
    <location>
        <begin position="21"/>
        <end position="184"/>
    </location>
</feature>
<evidence type="ECO:0000256" key="2">
    <source>
        <dbReference type="SAM" id="SignalP"/>
    </source>
</evidence>
<sequence length="184" mass="19686">MLFSPVSLALTLILLSSAAAAPVPDAAAYSDLVVRAPGPITPAQQAAALKVAKQIKNKLRPQPDQAVFWSGTKKGQDGKTASVKPDAQKYAKANGKETINQALAKNNIKIPPPSQNPASPRLWDVASKAWALRSKGETNAVVGDRRPGNVYDRIEKPTLIKNPNVNKIVEHDKNKGTSSTVHQK</sequence>
<evidence type="ECO:0000313" key="4">
    <source>
        <dbReference type="Proteomes" id="UP000076154"/>
    </source>
</evidence>
<keyword evidence="2" id="KW-0732">Signal</keyword>
<reference evidence="3" key="1">
    <citation type="submission" date="2018-04" db="EMBL/GenBank/DDBJ databases">
        <title>Whole genome sequencing of Hypsizygus marmoreus.</title>
        <authorList>
            <person name="Choi I.-G."/>
            <person name="Min B."/>
            <person name="Kim J.-G."/>
            <person name="Kim S."/>
            <person name="Oh Y.-L."/>
            <person name="Kong W.-S."/>
            <person name="Park H."/>
            <person name="Jeong J."/>
            <person name="Song E.-S."/>
        </authorList>
    </citation>
    <scope>NUCLEOTIDE SEQUENCE [LARGE SCALE GENOMIC DNA]</scope>
    <source>
        <strain evidence="3">51987-8</strain>
    </source>
</reference>
<dbReference type="EMBL" id="LUEZ02000069">
    <property type="protein sequence ID" value="RDB20310.1"/>
    <property type="molecule type" value="Genomic_DNA"/>
</dbReference>
<feature type="signal peptide" evidence="2">
    <location>
        <begin position="1"/>
        <end position="20"/>
    </location>
</feature>
<dbReference type="Proteomes" id="UP000076154">
    <property type="component" value="Unassembled WGS sequence"/>
</dbReference>
<dbReference type="InParanoid" id="A0A369JGI6"/>
<evidence type="ECO:0000313" key="3">
    <source>
        <dbReference type="EMBL" id="RDB20310.1"/>
    </source>
</evidence>
<gene>
    <name evidence="3" type="ORF">Hypma_012635</name>
</gene>